<comment type="caution">
    <text evidence="1">The sequence shown here is derived from an EMBL/GenBank/DDBJ whole genome shotgun (WGS) entry which is preliminary data.</text>
</comment>
<dbReference type="Pfam" id="PF11950">
    <property type="entry name" value="DUF3467"/>
    <property type="match status" value="1"/>
</dbReference>
<sequence length="100" mass="10829">MNARPTNVSITMPPDQVTGVHADFVSAWHTQDVFVLDFAAVVGPGRPGEGPEGQPVTQVDAQVIARVKLPPSQVFEVMKALEQQLSAWEAETGRRPQPRG</sequence>
<dbReference type="AlphaFoldDB" id="A0A7X6KSZ7"/>
<evidence type="ECO:0000313" key="2">
    <source>
        <dbReference type="Proteomes" id="UP000581206"/>
    </source>
</evidence>
<accession>A0A7X6KSZ7</accession>
<proteinExistence type="predicted"/>
<protein>
    <submittedName>
        <fullName evidence="1">DUF3467 domain-containing protein</fullName>
    </submittedName>
</protein>
<gene>
    <name evidence="1" type="ORF">HGA03_00865</name>
</gene>
<reference evidence="1 2" key="1">
    <citation type="submission" date="2020-04" db="EMBL/GenBank/DDBJ databases">
        <title>MicrobeNet Type strains.</title>
        <authorList>
            <person name="Nicholson A.C."/>
        </authorList>
    </citation>
    <scope>NUCLEOTIDE SEQUENCE [LARGE SCALE GENOMIC DNA]</scope>
    <source>
        <strain evidence="1 2">ATCC BAA-788</strain>
    </source>
</reference>
<dbReference type="EMBL" id="JAAXOX010000001">
    <property type="protein sequence ID" value="NKY21215.1"/>
    <property type="molecule type" value="Genomic_DNA"/>
</dbReference>
<organism evidence="1 2">
    <name type="scientific">Cellulomonas denverensis</name>
    <dbReference type="NCBI Taxonomy" id="264297"/>
    <lineage>
        <taxon>Bacteria</taxon>
        <taxon>Bacillati</taxon>
        <taxon>Actinomycetota</taxon>
        <taxon>Actinomycetes</taxon>
        <taxon>Micrococcales</taxon>
        <taxon>Cellulomonadaceae</taxon>
        <taxon>Cellulomonas</taxon>
    </lineage>
</organism>
<name>A0A7X6KSZ7_9CELL</name>
<dbReference type="Proteomes" id="UP000581206">
    <property type="component" value="Unassembled WGS sequence"/>
</dbReference>
<evidence type="ECO:0000313" key="1">
    <source>
        <dbReference type="EMBL" id="NKY21215.1"/>
    </source>
</evidence>
<dbReference type="RefSeq" id="WP_168628333.1">
    <property type="nucleotide sequence ID" value="NZ_BONL01000003.1"/>
</dbReference>
<keyword evidence="2" id="KW-1185">Reference proteome</keyword>
<dbReference type="InterPro" id="IPR021857">
    <property type="entry name" value="DUF3467"/>
</dbReference>